<accession>G5J895</accession>
<name>G5J895_CROWT</name>
<dbReference type="EMBL" id="AESD01000541">
    <property type="protein sequence ID" value="EHJ11579.1"/>
    <property type="molecule type" value="Genomic_DNA"/>
</dbReference>
<sequence length="26" mass="3294">YKMSLRLPYSPHYQSLNYERKQKTYV</sequence>
<comment type="caution">
    <text evidence="1">The sequence shown here is derived from an EMBL/GenBank/DDBJ whole genome shotgun (WGS) entry which is preliminary data.</text>
</comment>
<evidence type="ECO:0000313" key="1">
    <source>
        <dbReference type="EMBL" id="EHJ11579.1"/>
    </source>
</evidence>
<feature type="non-terminal residue" evidence="1">
    <location>
        <position position="1"/>
    </location>
</feature>
<gene>
    <name evidence="1" type="ORF">CWATWH0003_3679b1</name>
</gene>
<protein>
    <submittedName>
        <fullName evidence="1">Uncharacterized protein</fullName>
    </submittedName>
</protein>
<organism evidence="1 2">
    <name type="scientific">Crocosphaera watsonii WH 0003</name>
    <dbReference type="NCBI Taxonomy" id="423471"/>
    <lineage>
        <taxon>Bacteria</taxon>
        <taxon>Bacillati</taxon>
        <taxon>Cyanobacteriota</taxon>
        <taxon>Cyanophyceae</taxon>
        <taxon>Oscillatoriophycideae</taxon>
        <taxon>Chroococcales</taxon>
        <taxon>Aphanothecaceae</taxon>
        <taxon>Crocosphaera</taxon>
    </lineage>
</organism>
<reference evidence="1 2" key="1">
    <citation type="journal article" date="2011" name="Front. Microbiol.">
        <title>Two Strains of Crocosphaera watsonii with Highly Conserved Genomes are Distinguished by Strain-Specific Features.</title>
        <authorList>
            <person name="Bench S.R."/>
            <person name="Ilikchyan I.N."/>
            <person name="Tripp H.J."/>
            <person name="Zehr J.P."/>
        </authorList>
    </citation>
    <scope>NUCLEOTIDE SEQUENCE [LARGE SCALE GENOMIC DNA]</scope>
    <source>
        <strain evidence="1 2">WH 0003</strain>
    </source>
</reference>
<dbReference type="AlphaFoldDB" id="G5J895"/>
<dbReference type="Proteomes" id="UP000003477">
    <property type="component" value="Unassembled WGS sequence"/>
</dbReference>
<evidence type="ECO:0000313" key="2">
    <source>
        <dbReference type="Proteomes" id="UP000003477"/>
    </source>
</evidence>
<proteinExistence type="predicted"/>